<dbReference type="PANTHER" id="PTHR43280:SF2">
    <property type="entry name" value="HTH-TYPE TRANSCRIPTIONAL REGULATOR EXSA"/>
    <property type="match status" value="1"/>
</dbReference>
<feature type="domain" description="HTH araC/xylS-type" evidence="4">
    <location>
        <begin position="189"/>
        <end position="285"/>
    </location>
</feature>
<dbReference type="InterPro" id="IPR009057">
    <property type="entry name" value="Homeodomain-like_sf"/>
</dbReference>
<dbReference type="InterPro" id="IPR020449">
    <property type="entry name" value="Tscrpt_reg_AraC-type_HTH"/>
</dbReference>
<accession>A0A644Y607</accession>
<keyword evidence="3" id="KW-0804">Transcription</keyword>
<dbReference type="SUPFAM" id="SSF51215">
    <property type="entry name" value="Regulatory protein AraC"/>
    <property type="match status" value="1"/>
</dbReference>
<evidence type="ECO:0000256" key="3">
    <source>
        <dbReference type="ARBA" id="ARBA00023163"/>
    </source>
</evidence>
<evidence type="ECO:0000259" key="4">
    <source>
        <dbReference type="PROSITE" id="PS01124"/>
    </source>
</evidence>
<dbReference type="EMBL" id="VSSQ01004073">
    <property type="protein sequence ID" value="MPM23617.1"/>
    <property type="molecule type" value="Genomic_DNA"/>
</dbReference>
<dbReference type="InterPro" id="IPR018060">
    <property type="entry name" value="HTH_AraC"/>
</dbReference>
<dbReference type="Pfam" id="PF02311">
    <property type="entry name" value="AraC_binding"/>
    <property type="match status" value="1"/>
</dbReference>
<dbReference type="PROSITE" id="PS00041">
    <property type="entry name" value="HTH_ARAC_FAMILY_1"/>
    <property type="match status" value="1"/>
</dbReference>
<comment type="caution">
    <text evidence="5">The sequence shown here is derived from an EMBL/GenBank/DDBJ whole genome shotgun (WGS) entry which is preliminary data.</text>
</comment>
<dbReference type="Gene3D" id="2.60.120.280">
    <property type="entry name" value="Regulatory protein AraC"/>
    <property type="match status" value="1"/>
</dbReference>
<dbReference type="InterPro" id="IPR037923">
    <property type="entry name" value="HTH-like"/>
</dbReference>
<dbReference type="AlphaFoldDB" id="A0A644Y607"/>
<dbReference type="PRINTS" id="PR00032">
    <property type="entry name" value="HTHARAC"/>
</dbReference>
<dbReference type="PROSITE" id="PS01124">
    <property type="entry name" value="HTH_ARAC_FAMILY_2"/>
    <property type="match status" value="1"/>
</dbReference>
<dbReference type="SUPFAM" id="SSF46689">
    <property type="entry name" value="Homeodomain-like"/>
    <property type="match status" value="1"/>
</dbReference>
<proteinExistence type="predicted"/>
<dbReference type="Gene3D" id="1.10.10.60">
    <property type="entry name" value="Homeodomain-like"/>
    <property type="match status" value="1"/>
</dbReference>
<name>A0A644Y607_9ZZZZ</name>
<dbReference type="InterPro" id="IPR003313">
    <property type="entry name" value="AraC-bd"/>
</dbReference>
<dbReference type="InterPro" id="IPR018062">
    <property type="entry name" value="HTH_AraC-typ_CS"/>
</dbReference>
<organism evidence="5">
    <name type="scientific">bioreactor metagenome</name>
    <dbReference type="NCBI Taxonomy" id="1076179"/>
    <lineage>
        <taxon>unclassified sequences</taxon>
        <taxon>metagenomes</taxon>
        <taxon>ecological metagenomes</taxon>
    </lineage>
</organism>
<keyword evidence="2" id="KW-0238">DNA-binding</keyword>
<protein>
    <recommendedName>
        <fullName evidence="4">HTH araC/xylS-type domain-containing protein</fullName>
    </recommendedName>
</protein>
<dbReference type="GO" id="GO:0003700">
    <property type="term" value="F:DNA-binding transcription factor activity"/>
    <property type="evidence" value="ECO:0007669"/>
    <property type="project" value="InterPro"/>
</dbReference>
<keyword evidence="1" id="KW-0805">Transcription regulation</keyword>
<evidence type="ECO:0000256" key="1">
    <source>
        <dbReference type="ARBA" id="ARBA00023015"/>
    </source>
</evidence>
<dbReference type="SMART" id="SM00342">
    <property type="entry name" value="HTH_ARAC"/>
    <property type="match status" value="1"/>
</dbReference>
<evidence type="ECO:0000313" key="5">
    <source>
        <dbReference type="EMBL" id="MPM23617.1"/>
    </source>
</evidence>
<evidence type="ECO:0000256" key="2">
    <source>
        <dbReference type="ARBA" id="ARBA00023125"/>
    </source>
</evidence>
<dbReference type="GO" id="GO:0043565">
    <property type="term" value="F:sequence-specific DNA binding"/>
    <property type="evidence" value="ECO:0007669"/>
    <property type="project" value="InterPro"/>
</dbReference>
<reference evidence="5" key="1">
    <citation type="submission" date="2019-08" db="EMBL/GenBank/DDBJ databases">
        <authorList>
            <person name="Kucharzyk K."/>
            <person name="Murdoch R.W."/>
            <person name="Higgins S."/>
            <person name="Loffler F."/>
        </authorList>
    </citation>
    <scope>NUCLEOTIDE SEQUENCE</scope>
</reference>
<dbReference type="Pfam" id="PF12833">
    <property type="entry name" value="HTH_18"/>
    <property type="match status" value="1"/>
</dbReference>
<sequence length="285" mass="32779">MARFRNKERFSINTTEEFFPVGLLTEGILQTMGIWAGGMSCLNFGSTITRQRNRPYHILILCTSGEGRFIMEDGTEFLLKPGELFFSNAGGQGHSHLPATAQWHICWVQVQENASWLINPPDDFSITKARYGKDIESCMSGIIRDDAIENDDYAYMQNLRCQILIQYFKREMKSTFLTGKNMAYMKAFSKLWQNVSAHISYPWNIEDLCRIMNLSRAHMIRLCQEFYGMTPTAKVHQIKMNYAHTLLRTMGYTISEVAEMIGYDSLSGFYTAFKKFYGTLPSDIT</sequence>
<dbReference type="PANTHER" id="PTHR43280">
    <property type="entry name" value="ARAC-FAMILY TRANSCRIPTIONAL REGULATOR"/>
    <property type="match status" value="1"/>
</dbReference>
<gene>
    <name evidence="5" type="ORF">SDC9_70091</name>
</gene>